<evidence type="ECO:0000256" key="5">
    <source>
        <dbReference type="ARBA" id="ARBA00022989"/>
    </source>
</evidence>
<dbReference type="FunFam" id="1.20.1250.20:FF:000001">
    <property type="entry name" value="Dicarboxylate MFS transporter"/>
    <property type="match status" value="1"/>
</dbReference>
<dbReference type="PROSITE" id="PS00217">
    <property type="entry name" value="SUGAR_TRANSPORT_2"/>
    <property type="match status" value="1"/>
</dbReference>
<reference evidence="9 10" key="1">
    <citation type="submission" date="2014-03" db="EMBL/GenBank/DDBJ databases">
        <title>Bradyrhizobium valentinum sp. nov., isolated from effective nodules of Lupinus mariae-josephae, a lupine endemic of basic-lime soils in Eastern Spain.</title>
        <authorList>
            <person name="Duran D."/>
            <person name="Rey L."/>
            <person name="Navarro A."/>
            <person name="Busquets A."/>
            <person name="Imperial J."/>
            <person name="Ruiz-Argueso T."/>
        </authorList>
    </citation>
    <scope>NUCLEOTIDE SEQUENCE [LARGE SCALE GENOMIC DNA]</scope>
    <source>
        <strain evidence="9 10">CCBAU 23086</strain>
    </source>
</reference>
<feature type="transmembrane region" description="Helical" evidence="7">
    <location>
        <begin position="184"/>
        <end position="203"/>
    </location>
</feature>
<protein>
    <submittedName>
        <fullName evidence="9">MFS transporter</fullName>
    </submittedName>
</protein>
<feature type="transmembrane region" description="Helical" evidence="7">
    <location>
        <begin position="276"/>
        <end position="296"/>
    </location>
</feature>
<keyword evidence="2" id="KW-0813">Transport</keyword>
<dbReference type="Proteomes" id="UP000051660">
    <property type="component" value="Unassembled WGS sequence"/>
</dbReference>
<feature type="transmembrane region" description="Helical" evidence="7">
    <location>
        <begin position="108"/>
        <end position="128"/>
    </location>
</feature>
<dbReference type="SUPFAM" id="SSF103473">
    <property type="entry name" value="MFS general substrate transporter"/>
    <property type="match status" value="1"/>
</dbReference>
<dbReference type="CDD" id="cd17369">
    <property type="entry name" value="MFS_ShiA_like"/>
    <property type="match status" value="1"/>
</dbReference>
<keyword evidence="3" id="KW-1003">Cell membrane</keyword>
<dbReference type="PROSITE" id="PS50850">
    <property type="entry name" value="MFS"/>
    <property type="match status" value="1"/>
</dbReference>
<evidence type="ECO:0000256" key="1">
    <source>
        <dbReference type="ARBA" id="ARBA00004651"/>
    </source>
</evidence>
<feature type="transmembrane region" description="Helical" evidence="7">
    <location>
        <begin position="149"/>
        <end position="172"/>
    </location>
</feature>
<dbReference type="Pfam" id="PF07690">
    <property type="entry name" value="MFS_1"/>
    <property type="match status" value="1"/>
</dbReference>
<gene>
    <name evidence="9" type="ORF">CQ14_32405</name>
</gene>
<feature type="transmembrane region" description="Helical" evidence="7">
    <location>
        <begin position="12"/>
        <end position="37"/>
    </location>
</feature>
<dbReference type="AlphaFoldDB" id="A0A0R3MUF6"/>
<feature type="transmembrane region" description="Helical" evidence="7">
    <location>
        <begin position="305"/>
        <end position="324"/>
    </location>
</feature>
<dbReference type="InterPro" id="IPR011701">
    <property type="entry name" value="MFS"/>
</dbReference>
<dbReference type="GO" id="GO:0022857">
    <property type="term" value="F:transmembrane transporter activity"/>
    <property type="evidence" value="ECO:0007669"/>
    <property type="project" value="InterPro"/>
</dbReference>
<feature type="transmembrane region" description="Helical" evidence="7">
    <location>
        <begin position="336"/>
        <end position="361"/>
    </location>
</feature>
<comment type="subcellular location">
    <subcellularLocation>
        <location evidence="1">Cell membrane</location>
        <topology evidence="1">Multi-pass membrane protein</topology>
    </subcellularLocation>
</comment>
<evidence type="ECO:0000256" key="4">
    <source>
        <dbReference type="ARBA" id="ARBA00022692"/>
    </source>
</evidence>
<keyword evidence="6 7" id="KW-0472">Membrane</keyword>
<dbReference type="STRING" id="722472.SAMN05444321_6456"/>
<evidence type="ECO:0000259" key="8">
    <source>
        <dbReference type="PROSITE" id="PS50850"/>
    </source>
</evidence>
<keyword evidence="5 7" id="KW-1133">Transmembrane helix</keyword>
<sequence>MAMQIPRDFRRVIVAASVGNVIEWYDFYIFGSLAAVLSVKFFEQSHPVAALLSTIALFTAGFLIRPLGAFLFGWMGDRVGRKYTFLVTLSGMGIGTGAIGLIPTFEQIGLAAAFILFGLRMIQGLCLGGEYGGAITYVAEHVPDERRGYYTGWLQTSPTLGIVVSLAVIIATRTYFGNQVFDAWAWRVPFLVSFLLVGIAIYIRLQLQETPIFQEIKAKGQMTRNPWKEAFLSSNIKYVGIATIVLIGQGVVWYSGQFWALYFLQQVSKVDPLTSAYIVGAALLIATPSLIFFGWLSDIIGRKPVILGGMLLAAITYYPLYSWLGTVTQPGNINYPVAVFIIFILVCYVGMVYGPVGAFLAEFFPGRIRYTSVSVPYHIGNGWGGGLVPFITSAAFAATGSIGYALIYPILVPAVCFVLAVFLMPETRKISIWQPIEEMKTAA</sequence>
<evidence type="ECO:0000256" key="7">
    <source>
        <dbReference type="SAM" id="Phobius"/>
    </source>
</evidence>
<evidence type="ECO:0000256" key="2">
    <source>
        <dbReference type="ARBA" id="ARBA00022448"/>
    </source>
</evidence>
<dbReference type="PANTHER" id="PTHR43045:SF7">
    <property type="entry name" value="MAJOR FACILITATOR SUPERFAMILY TRANSPORTER"/>
    <property type="match status" value="1"/>
</dbReference>
<dbReference type="RefSeq" id="WP_057859030.1">
    <property type="nucleotide sequence ID" value="NZ_LLYB01000068.1"/>
</dbReference>
<dbReference type="InterPro" id="IPR036259">
    <property type="entry name" value="MFS_trans_sf"/>
</dbReference>
<evidence type="ECO:0000313" key="9">
    <source>
        <dbReference type="EMBL" id="KRR23324.1"/>
    </source>
</evidence>
<dbReference type="EMBL" id="LLYB01000068">
    <property type="protein sequence ID" value="KRR23324.1"/>
    <property type="molecule type" value="Genomic_DNA"/>
</dbReference>
<dbReference type="Gene3D" id="1.20.1250.20">
    <property type="entry name" value="MFS general substrate transporter like domains"/>
    <property type="match status" value="2"/>
</dbReference>
<organism evidence="9 10">
    <name type="scientific">Bradyrhizobium lablabi</name>
    <dbReference type="NCBI Taxonomy" id="722472"/>
    <lineage>
        <taxon>Bacteria</taxon>
        <taxon>Pseudomonadati</taxon>
        <taxon>Pseudomonadota</taxon>
        <taxon>Alphaproteobacteria</taxon>
        <taxon>Hyphomicrobiales</taxon>
        <taxon>Nitrobacteraceae</taxon>
        <taxon>Bradyrhizobium</taxon>
    </lineage>
</organism>
<feature type="transmembrane region" description="Helical" evidence="7">
    <location>
        <begin position="49"/>
        <end position="71"/>
    </location>
</feature>
<feature type="transmembrane region" description="Helical" evidence="7">
    <location>
        <begin position="382"/>
        <end position="400"/>
    </location>
</feature>
<name>A0A0R3MUF6_9BRAD</name>
<comment type="caution">
    <text evidence="9">The sequence shown here is derived from an EMBL/GenBank/DDBJ whole genome shotgun (WGS) entry which is preliminary data.</text>
</comment>
<proteinExistence type="predicted"/>
<dbReference type="InterPro" id="IPR005829">
    <property type="entry name" value="Sugar_transporter_CS"/>
</dbReference>
<keyword evidence="4 7" id="KW-0812">Transmembrane</keyword>
<accession>A0A0R3MUF6</accession>
<dbReference type="PANTHER" id="PTHR43045">
    <property type="entry name" value="SHIKIMATE TRANSPORTER"/>
    <property type="match status" value="1"/>
</dbReference>
<dbReference type="GO" id="GO:0005886">
    <property type="term" value="C:plasma membrane"/>
    <property type="evidence" value="ECO:0007669"/>
    <property type="project" value="UniProtKB-SubCell"/>
</dbReference>
<dbReference type="OrthoDB" id="9783227at2"/>
<evidence type="ECO:0000256" key="3">
    <source>
        <dbReference type="ARBA" id="ARBA00022475"/>
    </source>
</evidence>
<feature type="domain" description="Major facilitator superfamily (MFS) profile" evidence="8">
    <location>
        <begin position="12"/>
        <end position="428"/>
    </location>
</feature>
<dbReference type="InterPro" id="IPR020846">
    <property type="entry name" value="MFS_dom"/>
</dbReference>
<evidence type="ECO:0000313" key="10">
    <source>
        <dbReference type="Proteomes" id="UP000051660"/>
    </source>
</evidence>
<feature type="transmembrane region" description="Helical" evidence="7">
    <location>
        <begin position="238"/>
        <end position="256"/>
    </location>
</feature>
<feature type="transmembrane region" description="Helical" evidence="7">
    <location>
        <begin position="406"/>
        <end position="424"/>
    </location>
</feature>
<feature type="transmembrane region" description="Helical" evidence="7">
    <location>
        <begin position="83"/>
        <end position="102"/>
    </location>
</feature>
<evidence type="ECO:0000256" key="6">
    <source>
        <dbReference type="ARBA" id="ARBA00023136"/>
    </source>
</evidence>